<name>A0A084EF89_SPHYA</name>
<dbReference type="Proteomes" id="UP000028534">
    <property type="component" value="Unassembled WGS sequence"/>
</dbReference>
<dbReference type="Pfam" id="PF12680">
    <property type="entry name" value="SnoaL_2"/>
    <property type="match status" value="1"/>
</dbReference>
<dbReference type="PANTHER" id="PTHR38436:SF1">
    <property type="entry name" value="ESTER CYCLASE"/>
    <property type="match status" value="1"/>
</dbReference>
<protein>
    <submittedName>
        <fullName evidence="3">Putative ester cyclase</fullName>
    </submittedName>
</protein>
<dbReference type="InterPro" id="IPR032710">
    <property type="entry name" value="NTF2-like_dom_sf"/>
</dbReference>
<organism evidence="3 4">
    <name type="scientific">Sphingobium yanoikuyae</name>
    <name type="common">Sphingomonas yanoikuyae</name>
    <dbReference type="NCBI Taxonomy" id="13690"/>
    <lineage>
        <taxon>Bacteria</taxon>
        <taxon>Pseudomonadati</taxon>
        <taxon>Pseudomonadota</taxon>
        <taxon>Alphaproteobacteria</taxon>
        <taxon>Sphingomonadales</taxon>
        <taxon>Sphingomonadaceae</taxon>
        <taxon>Sphingobium</taxon>
    </lineage>
</organism>
<feature type="domain" description="SnoaL-like" evidence="2">
    <location>
        <begin position="34"/>
        <end position="139"/>
    </location>
</feature>
<evidence type="ECO:0000256" key="1">
    <source>
        <dbReference type="SAM" id="SignalP"/>
    </source>
</evidence>
<evidence type="ECO:0000259" key="2">
    <source>
        <dbReference type="Pfam" id="PF12680"/>
    </source>
</evidence>
<dbReference type="InterPro" id="IPR009959">
    <property type="entry name" value="Cyclase_SnoaL-like"/>
</dbReference>
<dbReference type="SUPFAM" id="SSF54427">
    <property type="entry name" value="NTF2-like"/>
    <property type="match status" value="1"/>
</dbReference>
<accession>A0A084EF89</accession>
<gene>
    <name evidence="3" type="ORF">CP98_04059</name>
</gene>
<keyword evidence="1" id="KW-0732">Signal</keyword>
<sequence>MWPIWAALLSLLLLAFSAVSAKAQTVDNAKVAVVQRYFDAWNSGDIAALRATLAPSVEYFNTSNETVKAGVDAVTEVPVLLSGMMPDRKLTLLGAPVANGDQVAVQWSFKATHPSGVKGQGPVTFRGASFFRIEQGRIVWIGDYYNHATLERQLAR</sequence>
<dbReference type="Gene3D" id="3.10.450.50">
    <property type="match status" value="1"/>
</dbReference>
<dbReference type="PATRIC" id="fig|13690.10.peg.4170"/>
<evidence type="ECO:0000313" key="4">
    <source>
        <dbReference type="Proteomes" id="UP000028534"/>
    </source>
</evidence>
<dbReference type="AlphaFoldDB" id="A0A084EF89"/>
<evidence type="ECO:0000313" key="3">
    <source>
        <dbReference type="EMBL" id="KEZ16631.1"/>
    </source>
</evidence>
<reference evidence="3 4" key="1">
    <citation type="submission" date="2014-03" db="EMBL/GenBank/DDBJ databases">
        <title>Genome sequence of Sphingobium yanoikuyae B1.</title>
        <authorList>
            <person name="Gan H.M."/>
            <person name="Gan H.Y."/>
            <person name="Savka M.A."/>
        </authorList>
    </citation>
    <scope>NUCLEOTIDE SEQUENCE [LARGE SCALE GENOMIC DNA]</scope>
    <source>
        <strain evidence="3 4">B1</strain>
    </source>
</reference>
<dbReference type="GO" id="GO:0030638">
    <property type="term" value="P:polyketide metabolic process"/>
    <property type="evidence" value="ECO:0007669"/>
    <property type="project" value="InterPro"/>
</dbReference>
<dbReference type="eggNOG" id="ENOG5033FVW">
    <property type="taxonomic scope" value="Bacteria"/>
</dbReference>
<dbReference type="RefSeq" id="WP_017502096.1">
    <property type="nucleotide sequence ID" value="NZ_DAIQKB010000025.1"/>
</dbReference>
<feature type="chain" id="PRO_5001773967" evidence="1">
    <location>
        <begin position="24"/>
        <end position="156"/>
    </location>
</feature>
<dbReference type="InterPro" id="IPR037401">
    <property type="entry name" value="SnoaL-like"/>
</dbReference>
<comment type="caution">
    <text evidence="3">The sequence shown here is derived from an EMBL/GenBank/DDBJ whole genome shotgun (WGS) entry which is preliminary data.</text>
</comment>
<feature type="signal peptide" evidence="1">
    <location>
        <begin position="1"/>
        <end position="23"/>
    </location>
</feature>
<dbReference type="EMBL" id="JGVR01000030">
    <property type="protein sequence ID" value="KEZ16631.1"/>
    <property type="molecule type" value="Genomic_DNA"/>
</dbReference>
<proteinExistence type="predicted"/>
<dbReference type="PANTHER" id="PTHR38436">
    <property type="entry name" value="POLYKETIDE CYCLASE SNOAL-LIKE DOMAIN"/>
    <property type="match status" value="1"/>
</dbReference>